<reference evidence="2 3" key="1">
    <citation type="submission" date="2024-05" db="EMBL/GenBank/DDBJ databases">
        <title>Genome Sequence and Characterization of the New Strain Purple Sulfur Bacterium of Genus Thioalkalicoccus.</title>
        <authorList>
            <person name="Bryantseva I.A."/>
            <person name="Kyndt J.A."/>
            <person name="Imhoff J.F."/>
        </authorList>
    </citation>
    <scope>NUCLEOTIDE SEQUENCE [LARGE SCALE GENOMIC DNA]</scope>
    <source>
        <strain evidence="2 3">Um2</strain>
    </source>
</reference>
<accession>A0ABV4BAY7</accession>
<evidence type="ECO:0000259" key="1">
    <source>
        <dbReference type="Pfam" id="PF01936"/>
    </source>
</evidence>
<feature type="domain" description="NYN" evidence="1">
    <location>
        <begin position="74"/>
        <end position="207"/>
    </location>
</feature>
<dbReference type="RefSeq" id="WP_369665621.1">
    <property type="nucleotide sequence ID" value="NZ_JBDKXB010000002.1"/>
</dbReference>
<dbReference type="Gene3D" id="1.20.5.780">
    <property type="entry name" value="Single helix bin"/>
    <property type="match status" value="1"/>
</dbReference>
<organism evidence="2 3">
    <name type="scientific">Thioalkalicoccus limnaeus</name>
    <dbReference type="NCBI Taxonomy" id="120681"/>
    <lineage>
        <taxon>Bacteria</taxon>
        <taxon>Pseudomonadati</taxon>
        <taxon>Pseudomonadota</taxon>
        <taxon>Gammaproteobacteria</taxon>
        <taxon>Chromatiales</taxon>
        <taxon>Chromatiaceae</taxon>
        <taxon>Thioalkalicoccus</taxon>
    </lineage>
</organism>
<dbReference type="InterPro" id="IPR008651">
    <property type="entry name" value="Uncharacterised_HicB"/>
</dbReference>
<gene>
    <name evidence="2" type="ORF">ABC977_02305</name>
</gene>
<sequence length="515" mass="56712">MSTFAPPTPHTNRPESQGRKTLTLRISSDEHRIIEQAAKTKGVSLNEYICEAAVAVARGDRSLFVGVDAPRPNVTILVDLDAFASRDSLDVDAILKFSSSFGRIVQRSSFSTLSREIASQLENLLNHLFKHEVLPDRDALRITIIADALKILGAKTATVFLIVTADESFAYATSLLKQHGAHVVGVGVPGTVDFNPTFVREFDDFLKYDQIDSPRKSEELFNLRRECVETLVLIVRDFENRGAKAVGATIVPILRTMHPTLSLAQLEFRNWRELAELAREEGLVSIAPSGQDFFIELTSSGRAAAAQLESAKAAPTNKTAVLINVVKDRIGIDLPDQNTRLKIFMATESILKRLVSPDGKHGHEIPLVDLSNMIVDHLSSVRDRHRPLAPNSPSEVDQNTAYRLIKGLCLAGALHARPSPDNEKNPLILGPNSDALSLDNAFFLSFDDAFLLNLTRLITSRFPGEIAPEDLSDLYFGSPKHAEKAGILLDIASDQHRLDNKSHLKEDLLQLKSAT</sequence>
<keyword evidence="3" id="KW-1185">Reference proteome</keyword>
<dbReference type="InterPro" id="IPR010985">
    <property type="entry name" value="Ribbon_hlx_hlx"/>
</dbReference>
<dbReference type="SUPFAM" id="SSF47598">
    <property type="entry name" value="Ribbon-helix-helix"/>
    <property type="match status" value="1"/>
</dbReference>
<dbReference type="Gene3D" id="3.40.50.1010">
    <property type="entry name" value="5'-nuclease"/>
    <property type="match status" value="1"/>
</dbReference>
<evidence type="ECO:0000313" key="3">
    <source>
        <dbReference type="Proteomes" id="UP001564408"/>
    </source>
</evidence>
<dbReference type="EMBL" id="JBDKXB010000002">
    <property type="protein sequence ID" value="MEY6431235.1"/>
    <property type="molecule type" value="Genomic_DNA"/>
</dbReference>
<comment type="caution">
    <text evidence="2">The sequence shown here is derived from an EMBL/GenBank/DDBJ whole genome shotgun (WGS) entry which is preliminary data.</text>
</comment>
<dbReference type="Pfam" id="PF01936">
    <property type="entry name" value="NYN"/>
    <property type="match status" value="1"/>
</dbReference>
<evidence type="ECO:0000313" key="2">
    <source>
        <dbReference type="EMBL" id="MEY6431235.1"/>
    </source>
</evidence>
<name>A0ABV4BAY7_9GAMM</name>
<dbReference type="Proteomes" id="UP001564408">
    <property type="component" value="Unassembled WGS sequence"/>
</dbReference>
<dbReference type="Pfam" id="PF05534">
    <property type="entry name" value="HicB"/>
    <property type="match status" value="1"/>
</dbReference>
<protein>
    <submittedName>
        <fullName evidence="2">NYN domain-containing protein</fullName>
    </submittedName>
</protein>
<proteinExistence type="predicted"/>
<dbReference type="InterPro" id="IPR021139">
    <property type="entry name" value="NYN"/>
</dbReference>